<sequence length="232" mass="25384">MPRMRRLGLLVVGLLLATGPVGTPAQAEGPQAGVPAFAGAVPATTSQVVRTITSRRWCHRVYCTVTQAWQKDAGGWHLVRQFRSTIGSSGWGKQREGDRRSPVGVYGIKVTFSTGAKAPGPMPWRRRRPTSVVSDAAGSSYNTWLEVPGVRSGDRPSMRWGWVVDYNHVRLTPGDGTQPVPGKGSGIFYHTSRPGHRWAPTAGCTQVGNPRGMRWLVRWLRPGADPRVVQRL</sequence>
<dbReference type="EMBL" id="FOLB01000003">
    <property type="protein sequence ID" value="SFC08036.1"/>
    <property type="molecule type" value="Genomic_DNA"/>
</dbReference>
<dbReference type="STRING" id="574651.SAMN04487968_103302"/>
<proteinExistence type="predicted"/>
<dbReference type="AlphaFoldDB" id="A0A1I1G9G8"/>
<protein>
    <submittedName>
        <fullName evidence="3">L,D-peptidoglycan transpeptidase YkuD, ErfK/YbiS/YcfS/YnhG family</fullName>
    </submittedName>
</protein>
<feature type="chain" id="PRO_5011698434" evidence="1">
    <location>
        <begin position="28"/>
        <end position="232"/>
    </location>
</feature>
<dbReference type="PANTHER" id="PTHR38589">
    <property type="entry name" value="BLR0621 PROTEIN"/>
    <property type="match status" value="1"/>
</dbReference>
<keyword evidence="4" id="KW-1185">Reference proteome</keyword>
<name>A0A1I1G9G8_9ACTN</name>
<dbReference type="InterPro" id="IPR005490">
    <property type="entry name" value="LD_TPept_cat_dom"/>
</dbReference>
<evidence type="ECO:0000313" key="3">
    <source>
        <dbReference type="EMBL" id="SFC08036.1"/>
    </source>
</evidence>
<feature type="signal peptide" evidence="1">
    <location>
        <begin position="1"/>
        <end position="27"/>
    </location>
</feature>
<organism evidence="3 4">
    <name type="scientific">Nocardioides terrae</name>
    <dbReference type="NCBI Taxonomy" id="574651"/>
    <lineage>
        <taxon>Bacteria</taxon>
        <taxon>Bacillati</taxon>
        <taxon>Actinomycetota</taxon>
        <taxon>Actinomycetes</taxon>
        <taxon>Propionibacteriales</taxon>
        <taxon>Nocardioidaceae</taxon>
        <taxon>Nocardioides</taxon>
    </lineage>
</organism>
<accession>A0A1I1G9G8</accession>
<reference evidence="3 4" key="1">
    <citation type="submission" date="2016-10" db="EMBL/GenBank/DDBJ databases">
        <authorList>
            <person name="de Groot N.N."/>
        </authorList>
    </citation>
    <scope>NUCLEOTIDE SEQUENCE [LARGE SCALE GENOMIC DNA]</scope>
    <source>
        <strain evidence="3 4">CGMCC 1.7056</strain>
    </source>
</reference>
<dbReference type="OrthoDB" id="186490at2"/>
<dbReference type="PANTHER" id="PTHR38589:SF1">
    <property type="entry name" value="BLR0621 PROTEIN"/>
    <property type="match status" value="1"/>
</dbReference>
<feature type="domain" description="L,D-TPase catalytic" evidence="2">
    <location>
        <begin position="78"/>
        <end position="226"/>
    </location>
</feature>
<evidence type="ECO:0000256" key="1">
    <source>
        <dbReference type="SAM" id="SignalP"/>
    </source>
</evidence>
<evidence type="ECO:0000259" key="2">
    <source>
        <dbReference type="Pfam" id="PF03734"/>
    </source>
</evidence>
<gene>
    <name evidence="3" type="ORF">SAMN04487968_103302</name>
</gene>
<evidence type="ECO:0000313" key="4">
    <source>
        <dbReference type="Proteomes" id="UP000198832"/>
    </source>
</evidence>
<dbReference type="Pfam" id="PF03734">
    <property type="entry name" value="YkuD"/>
    <property type="match status" value="1"/>
</dbReference>
<dbReference type="Proteomes" id="UP000198832">
    <property type="component" value="Unassembled WGS sequence"/>
</dbReference>
<keyword evidence="1" id="KW-0732">Signal</keyword>